<dbReference type="Proteomes" id="UP000831768">
    <property type="component" value="Chromosome"/>
</dbReference>
<dbReference type="RefSeq" id="WP_247994060.1">
    <property type="nucleotide sequence ID" value="NZ_CP096019.1"/>
</dbReference>
<reference evidence="1" key="1">
    <citation type="submission" date="2022-04" db="EMBL/GenBank/DDBJ databases">
        <title>Halocatena sp. nov., isolated from a salt lake.</title>
        <authorList>
            <person name="Cui H.-L."/>
        </authorList>
    </citation>
    <scope>NUCLEOTIDE SEQUENCE</scope>
    <source>
        <strain evidence="1">AD-1</strain>
    </source>
</reference>
<evidence type="ECO:0000313" key="2">
    <source>
        <dbReference type="Proteomes" id="UP000831768"/>
    </source>
</evidence>
<protein>
    <submittedName>
        <fullName evidence="1">Uncharacterized protein</fullName>
    </submittedName>
</protein>
<accession>A0A8U0A613</accession>
<dbReference type="GeneID" id="71926952"/>
<keyword evidence="2" id="KW-1185">Reference proteome</keyword>
<gene>
    <name evidence="1" type="ORF">MW046_02855</name>
</gene>
<proteinExistence type="predicted"/>
<evidence type="ECO:0000313" key="1">
    <source>
        <dbReference type="EMBL" id="UPM43393.1"/>
    </source>
</evidence>
<dbReference type="AlphaFoldDB" id="A0A8U0A613"/>
<dbReference type="KEGG" id="haad:MW046_02855"/>
<dbReference type="EMBL" id="CP096019">
    <property type="protein sequence ID" value="UPM43393.1"/>
    <property type="molecule type" value="Genomic_DNA"/>
</dbReference>
<name>A0A8U0A613_9EURY</name>
<sequence>MKRSIRVALAAFMLLGMIAGAGATPVAAHGCSGDDISDDDDVDVDNKGGNVVVDYEDRSDDDGFDDKDFFDIV</sequence>
<organism evidence="1 2">
    <name type="scientific">Halocatena salina</name>
    <dbReference type="NCBI Taxonomy" id="2934340"/>
    <lineage>
        <taxon>Archaea</taxon>
        <taxon>Methanobacteriati</taxon>
        <taxon>Methanobacteriota</taxon>
        <taxon>Stenosarchaea group</taxon>
        <taxon>Halobacteria</taxon>
        <taxon>Halobacteriales</taxon>
        <taxon>Natronomonadaceae</taxon>
        <taxon>Halocatena</taxon>
    </lineage>
</organism>